<dbReference type="GO" id="GO:0016020">
    <property type="term" value="C:membrane"/>
    <property type="evidence" value="ECO:0007669"/>
    <property type="project" value="UniProtKB-SubCell"/>
</dbReference>
<reference evidence="8" key="1">
    <citation type="submission" date="2020-08" db="EMBL/GenBank/DDBJ databases">
        <title>Genome public.</title>
        <authorList>
            <person name="Liu C."/>
            <person name="Sun Q."/>
        </authorList>
    </citation>
    <scope>NUCLEOTIDE SEQUENCE</scope>
    <source>
        <strain evidence="8">NSJ-31</strain>
    </source>
</reference>
<dbReference type="SUPFAM" id="SSF53448">
    <property type="entry name" value="Nucleotide-diphospho-sugar transferases"/>
    <property type="match status" value="1"/>
</dbReference>
<feature type="transmembrane region" description="Helical" evidence="5">
    <location>
        <begin position="224"/>
        <end position="245"/>
    </location>
</feature>
<organism evidence="8 9">
    <name type="scientific">Ligaoa zhengdingensis</name>
    <dbReference type="NCBI Taxonomy" id="2763658"/>
    <lineage>
        <taxon>Bacteria</taxon>
        <taxon>Bacillati</taxon>
        <taxon>Bacillota</taxon>
        <taxon>Clostridia</taxon>
        <taxon>Eubacteriales</taxon>
        <taxon>Oscillospiraceae</taxon>
        <taxon>Ligaoa</taxon>
    </lineage>
</organism>
<gene>
    <name evidence="8" type="ORF">H8711_05620</name>
</gene>
<comment type="caution">
    <text evidence="8">The sequence shown here is derived from an EMBL/GenBank/DDBJ whole genome shotgun (WGS) entry which is preliminary data.</text>
</comment>
<feature type="transmembrane region" description="Helical" evidence="5">
    <location>
        <begin position="297"/>
        <end position="317"/>
    </location>
</feature>
<keyword evidence="3 5" id="KW-1133">Transmembrane helix</keyword>
<sequence length="361" mass="39845">MKVTAIVPSLNPDEKLLQVVDGLAGAGFERIILVDDGSREETRGYFERAAAAHPGCVVLRHNKNLGKGRALKTAFNYFLNHRGDDLGVVTVDGDNQHCAEDVAACAALLEQRPDSLILGCRSFSGPDVPARSAWGNRISVWSFRLLCGVKVSDTQTGLRAIPWRFARDLLDLPGERFEFETNMLLETRRREIPIAEAPIRTIYIEHNATSHFHPLRDSLSIYRLLLRFAWSGIASAVCDFLLFLLLNRLLSSQGAAVRLLAATLGARLVSSAVNFLLNRACVFGRRAPVGQSLVRYYLLCAVQAAASYGGVLLVTAIPGFPTALAKLLVDGVLFLISFHIQREYVFERRGEKARDRRGAEV</sequence>
<evidence type="ECO:0000256" key="5">
    <source>
        <dbReference type="SAM" id="Phobius"/>
    </source>
</evidence>
<dbReference type="Gene3D" id="3.90.550.10">
    <property type="entry name" value="Spore Coat Polysaccharide Biosynthesis Protein SpsA, Chain A"/>
    <property type="match status" value="1"/>
</dbReference>
<protein>
    <submittedName>
        <fullName evidence="8">Bifunctional glycosyltransferase family 2/GtrA family protein</fullName>
    </submittedName>
</protein>
<feature type="transmembrane region" description="Helical" evidence="5">
    <location>
        <begin position="257"/>
        <end position="277"/>
    </location>
</feature>
<feature type="domain" description="GtrA/DPMS transmembrane" evidence="7">
    <location>
        <begin position="227"/>
        <end position="346"/>
    </location>
</feature>
<comment type="subcellular location">
    <subcellularLocation>
        <location evidence="1">Membrane</location>
        <topology evidence="1">Multi-pass membrane protein</topology>
    </subcellularLocation>
</comment>
<dbReference type="Proteomes" id="UP000653127">
    <property type="component" value="Unassembled WGS sequence"/>
</dbReference>
<dbReference type="AlphaFoldDB" id="A0A926I4M8"/>
<proteinExistence type="predicted"/>
<evidence type="ECO:0000259" key="6">
    <source>
        <dbReference type="Pfam" id="PF00535"/>
    </source>
</evidence>
<evidence type="ECO:0000256" key="4">
    <source>
        <dbReference type="ARBA" id="ARBA00023136"/>
    </source>
</evidence>
<dbReference type="RefSeq" id="WP_249282490.1">
    <property type="nucleotide sequence ID" value="NZ_JACRST010000005.1"/>
</dbReference>
<name>A0A926I4M8_9FIRM</name>
<dbReference type="PANTHER" id="PTHR48090:SF7">
    <property type="entry name" value="RFBJ PROTEIN"/>
    <property type="match status" value="1"/>
</dbReference>
<dbReference type="InterPro" id="IPR001173">
    <property type="entry name" value="Glyco_trans_2-like"/>
</dbReference>
<dbReference type="InterPro" id="IPR050256">
    <property type="entry name" value="Glycosyltransferase_2"/>
</dbReference>
<keyword evidence="4 5" id="KW-0472">Membrane</keyword>
<dbReference type="InterPro" id="IPR029044">
    <property type="entry name" value="Nucleotide-diphossugar_trans"/>
</dbReference>
<evidence type="ECO:0000259" key="7">
    <source>
        <dbReference type="Pfam" id="PF04138"/>
    </source>
</evidence>
<dbReference type="GO" id="GO:0000271">
    <property type="term" value="P:polysaccharide biosynthetic process"/>
    <property type="evidence" value="ECO:0007669"/>
    <property type="project" value="InterPro"/>
</dbReference>
<evidence type="ECO:0000256" key="3">
    <source>
        <dbReference type="ARBA" id="ARBA00022989"/>
    </source>
</evidence>
<dbReference type="Pfam" id="PF00535">
    <property type="entry name" value="Glycos_transf_2"/>
    <property type="match status" value="1"/>
</dbReference>
<dbReference type="Pfam" id="PF04138">
    <property type="entry name" value="GtrA_DPMS_TM"/>
    <property type="match status" value="1"/>
</dbReference>
<accession>A0A926I4M8</accession>
<evidence type="ECO:0000313" key="9">
    <source>
        <dbReference type="Proteomes" id="UP000653127"/>
    </source>
</evidence>
<dbReference type="PANTHER" id="PTHR48090">
    <property type="entry name" value="UNDECAPRENYL-PHOSPHATE 4-DEOXY-4-FORMAMIDO-L-ARABINOSE TRANSFERASE-RELATED"/>
    <property type="match status" value="1"/>
</dbReference>
<dbReference type="InterPro" id="IPR007267">
    <property type="entry name" value="GtrA_DPMS_TM"/>
</dbReference>
<evidence type="ECO:0000256" key="2">
    <source>
        <dbReference type="ARBA" id="ARBA00022692"/>
    </source>
</evidence>
<evidence type="ECO:0000256" key="1">
    <source>
        <dbReference type="ARBA" id="ARBA00004141"/>
    </source>
</evidence>
<dbReference type="CDD" id="cd04179">
    <property type="entry name" value="DPM_DPG-synthase_like"/>
    <property type="match status" value="1"/>
</dbReference>
<keyword evidence="9" id="KW-1185">Reference proteome</keyword>
<keyword evidence="2 5" id="KW-0812">Transmembrane</keyword>
<feature type="domain" description="Glycosyltransferase 2-like" evidence="6">
    <location>
        <begin position="5"/>
        <end position="135"/>
    </location>
</feature>
<evidence type="ECO:0000313" key="8">
    <source>
        <dbReference type="EMBL" id="MBC8546411.1"/>
    </source>
</evidence>
<dbReference type="EMBL" id="JACRST010000005">
    <property type="protein sequence ID" value="MBC8546411.1"/>
    <property type="molecule type" value="Genomic_DNA"/>
</dbReference>